<evidence type="ECO:0000313" key="2">
    <source>
        <dbReference type="EMBL" id="QHB21481.1"/>
    </source>
</evidence>
<feature type="chain" id="PRO_5025588884" evidence="1">
    <location>
        <begin position="24"/>
        <end position="253"/>
    </location>
</feature>
<dbReference type="EMBL" id="MN208292">
    <property type="protein sequence ID" value="QHB21481.1"/>
    <property type="molecule type" value="mRNA"/>
</dbReference>
<protein>
    <submittedName>
        <fullName evidence="2">Venom protein family 2 protein 6</fullName>
    </submittedName>
</protein>
<sequence>MADFIKVMLFLLSCIILLTVSHGEITQSDVEPNYNEAAKGVMAELKARAQSRSVFDGFGKPKCWFEDFTGACCVSMRYKSVVKGKTPLTEKVDKHKACVEIGVEFTSLKSFVRITYDGEVLGRALEYKFGQICWPLPPPLQQLSACVWIWHVDVNVSKKYAELCFLFSFAKVFHVRFDCIRWDNGQFTLHNKVLPKKDQPIFGLYMGTKGVSLDVQKHYLKKAKITLEKVWLKIKAVFGRSDEMKVWLLKPED</sequence>
<name>A0A6B9KZ31_PLARH</name>
<accession>A0A6B9KZ31</accession>
<reference evidence="2" key="1">
    <citation type="journal article" date="2019" name="Toxins">
        <title>Missiles of mass disruption: composition and glandular origin of venom used as a projectile defensive weapon by the assassin bug Platymeris rhadamanthus.</title>
        <authorList>
            <person name="Walker A.A."/>
            <person name="Robinson S.D."/>
            <person name="Undheim E.A.B."/>
            <person name="Jin J."/>
            <person name="Han X."/>
            <person name="Fry B.G."/>
            <person name="Vetter I."/>
            <person name="King G.F."/>
        </authorList>
    </citation>
    <scope>NUCLEOTIDE SEQUENCE</scope>
    <source>
        <tissue evidence="2">Venom glands</tissue>
    </source>
</reference>
<feature type="signal peptide" evidence="1">
    <location>
        <begin position="1"/>
        <end position="23"/>
    </location>
</feature>
<organism evidence="2">
    <name type="scientific">Platymeris rhadamanthus</name>
    <name type="common">Red spot assassin bug</name>
    <dbReference type="NCBI Taxonomy" id="1134088"/>
    <lineage>
        <taxon>Eukaryota</taxon>
        <taxon>Metazoa</taxon>
        <taxon>Ecdysozoa</taxon>
        <taxon>Arthropoda</taxon>
        <taxon>Hexapoda</taxon>
        <taxon>Insecta</taxon>
        <taxon>Pterygota</taxon>
        <taxon>Neoptera</taxon>
        <taxon>Paraneoptera</taxon>
        <taxon>Hemiptera</taxon>
        <taxon>Heteroptera</taxon>
        <taxon>Panheteroptera</taxon>
        <taxon>Cimicomorpha</taxon>
        <taxon>Reduviidae</taxon>
        <taxon>Platymeris</taxon>
    </lineage>
</organism>
<dbReference type="AlphaFoldDB" id="A0A6B9KZ31"/>
<evidence type="ECO:0000256" key="1">
    <source>
        <dbReference type="SAM" id="SignalP"/>
    </source>
</evidence>
<keyword evidence="1" id="KW-0732">Signal</keyword>
<proteinExistence type="evidence at transcript level"/>